<dbReference type="Proteomes" id="UP001155027">
    <property type="component" value="Unassembled WGS sequence"/>
</dbReference>
<evidence type="ECO:0000259" key="1">
    <source>
        <dbReference type="Pfam" id="PF13439"/>
    </source>
</evidence>
<dbReference type="AlphaFoldDB" id="A0A9X2TH24"/>
<dbReference type="Pfam" id="PF13692">
    <property type="entry name" value="Glyco_trans_1_4"/>
    <property type="match status" value="1"/>
</dbReference>
<dbReference type="InterPro" id="IPR028098">
    <property type="entry name" value="Glyco_trans_4-like_N"/>
</dbReference>
<dbReference type="PANTHER" id="PTHR12526:SF636">
    <property type="entry name" value="BLL3647 PROTEIN"/>
    <property type="match status" value="1"/>
</dbReference>
<accession>A0A9X2TH24</accession>
<name>A0A9X2TH24_9BACT</name>
<reference evidence="2" key="1">
    <citation type="submission" date="2022-08" db="EMBL/GenBank/DDBJ databases">
        <title>Genomic Encyclopedia of Type Strains, Phase V (KMG-V): Genome sequencing to study the core and pangenomes of soil and plant-associated prokaryotes.</title>
        <authorList>
            <person name="Whitman W."/>
        </authorList>
    </citation>
    <scope>NUCLEOTIDE SEQUENCE</scope>
    <source>
        <strain evidence="2">0</strain>
    </source>
</reference>
<gene>
    <name evidence="2" type="ORF">GGP71_002708</name>
</gene>
<dbReference type="EMBL" id="JANUAU010000009">
    <property type="protein sequence ID" value="MCS3678767.1"/>
    <property type="molecule type" value="Genomic_DNA"/>
</dbReference>
<comment type="caution">
    <text evidence="2">The sequence shown here is derived from an EMBL/GenBank/DDBJ whole genome shotgun (WGS) entry which is preliminary data.</text>
</comment>
<dbReference type="PANTHER" id="PTHR12526">
    <property type="entry name" value="GLYCOSYLTRANSFERASE"/>
    <property type="match status" value="1"/>
</dbReference>
<dbReference type="GO" id="GO:0016757">
    <property type="term" value="F:glycosyltransferase activity"/>
    <property type="evidence" value="ECO:0007669"/>
    <property type="project" value="TreeGrafter"/>
</dbReference>
<feature type="domain" description="Glycosyltransferase subfamily 4-like N-terminal" evidence="1">
    <location>
        <begin position="13"/>
        <end position="172"/>
    </location>
</feature>
<evidence type="ECO:0000313" key="2">
    <source>
        <dbReference type="EMBL" id="MCS3678767.1"/>
    </source>
</evidence>
<proteinExistence type="predicted"/>
<sequence length="378" mass="42614">MVYLYSDVLTDAGGIETYLHALATKLHAEDIPFRVAVSEQQPREAPCEILDDLEAKGVDVHRQPYVPGDRWRVRKRLLMAWLWWQLEPGDWVYCVRQPLPDLYLDLVRLVHNRGAKIAASWMFAPEFLVPEPPNYESFCQAIEETDRVISVSECTAHQFEEVYGYEGPVEVVRYHNLPLFDEPVSLPDGLPWRIGYMGRLSIEQKNLDTLLRAFSLLRDDGMDAELHFYGDGPDEAELADLASRLGVEASVTFHGRYDHRTDLPGIMAGNHVFTYTSNYEGGPCFTLLELLQAGRYVVASPVGGIPDIYDGHPEAGLLVDAGDPARIADTLETALWKVRTGKVDPAAIRRRYHQEFDMAAAHDDWQSALSSKSELRGA</sequence>
<dbReference type="Pfam" id="PF13439">
    <property type="entry name" value="Glyco_transf_4"/>
    <property type="match status" value="1"/>
</dbReference>
<organism evidence="2 3">
    <name type="scientific">Salinibacter ruber</name>
    <dbReference type="NCBI Taxonomy" id="146919"/>
    <lineage>
        <taxon>Bacteria</taxon>
        <taxon>Pseudomonadati</taxon>
        <taxon>Rhodothermota</taxon>
        <taxon>Rhodothermia</taxon>
        <taxon>Rhodothermales</taxon>
        <taxon>Salinibacteraceae</taxon>
        <taxon>Salinibacter</taxon>
    </lineage>
</organism>
<protein>
    <submittedName>
        <fullName evidence="2">Glycosyltransferase involved in cell wall biosynthesis</fullName>
    </submittedName>
</protein>
<dbReference type="Gene3D" id="3.40.50.2000">
    <property type="entry name" value="Glycogen Phosphorylase B"/>
    <property type="match status" value="2"/>
</dbReference>
<evidence type="ECO:0000313" key="3">
    <source>
        <dbReference type="Proteomes" id="UP001155027"/>
    </source>
</evidence>
<dbReference type="SUPFAM" id="SSF53756">
    <property type="entry name" value="UDP-Glycosyltransferase/glycogen phosphorylase"/>
    <property type="match status" value="1"/>
</dbReference>
<dbReference type="RefSeq" id="WP_259080811.1">
    <property type="nucleotide sequence ID" value="NZ_JANUAU010000009.1"/>
</dbReference>